<evidence type="ECO:0000313" key="1">
    <source>
        <dbReference type="EMBL" id="CDW35252.1"/>
    </source>
</evidence>
<accession>A0A0K2UBB6</accession>
<proteinExistence type="predicted"/>
<sequence>MFMSNFVNILLCSRLCYIKPTRDFEFGSLQIPFNGLICAKVYRLIAYSILCK</sequence>
<protein>
    <submittedName>
        <fullName evidence="1">Uncharacterized protein</fullName>
    </submittedName>
</protein>
<reference evidence="1" key="1">
    <citation type="submission" date="2014-05" db="EMBL/GenBank/DDBJ databases">
        <authorList>
            <person name="Chronopoulou M."/>
        </authorList>
    </citation>
    <scope>NUCLEOTIDE SEQUENCE</scope>
    <source>
        <tissue evidence="1">Whole organism</tissue>
    </source>
</reference>
<dbReference type="AlphaFoldDB" id="A0A0K2UBB6"/>
<name>A0A0K2UBB6_LEPSM</name>
<dbReference type="EMBL" id="HACA01017891">
    <property type="protein sequence ID" value="CDW35252.1"/>
    <property type="molecule type" value="Transcribed_RNA"/>
</dbReference>
<organism evidence="1">
    <name type="scientific">Lepeophtheirus salmonis</name>
    <name type="common">Salmon louse</name>
    <name type="synonym">Caligus salmonis</name>
    <dbReference type="NCBI Taxonomy" id="72036"/>
    <lineage>
        <taxon>Eukaryota</taxon>
        <taxon>Metazoa</taxon>
        <taxon>Ecdysozoa</taxon>
        <taxon>Arthropoda</taxon>
        <taxon>Crustacea</taxon>
        <taxon>Multicrustacea</taxon>
        <taxon>Hexanauplia</taxon>
        <taxon>Copepoda</taxon>
        <taxon>Siphonostomatoida</taxon>
        <taxon>Caligidae</taxon>
        <taxon>Lepeophtheirus</taxon>
    </lineage>
</organism>